<feature type="compositionally biased region" description="Basic residues" evidence="1">
    <location>
        <begin position="50"/>
        <end position="67"/>
    </location>
</feature>
<reference evidence="2" key="1">
    <citation type="submission" date="2018-11" db="EMBL/GenBank/DDBJ databases">
        <authorList>
            <consortium name="Pathogen Informatics"/>
        </authorList>
    </citation>
    <scope>NUCLEOTIDE SEQUENCE</scope>
</reference>
<proteinExistence type="predicted"/>
<evidence type="ECO:0000313" key="2">
    <source>
        <dbReference type="EMBL" id="VEL20241.1"/>
    </source>
</evidence>
<keyword evidence="3" id="KW-1185">Reference proteome</keyword>
<evidence type="ECO:0000313" key="3">
    <source>
        <dbReference type="Proteomes" id="UP000784294"/>
    </source>
</evidence>
<evidence type="ECO:0000256" key="1">
    <source>
        <dbReference type="SAM" id="MobiDB-lite"/>
    </source>
</evidence>
<feature type="compositionally biased region" description="Low complexity" evidence="1">
    <location>
        <begin position="10"/>
        <end position="24"/>
    </location>
</feature>
<name>A0A3S5BDD6_9PLAT</name>
<sequence length="128" mass="14824">MVSDNPEMQSSDSCDSDYSYSSESESSDAVDSDRWLLRAHNMINHFLHLQQRRKSHTARSAFGKRHRDSGVRSRERGARESAGESEVSSINEVEARRSNALIKRIRGAERPSLDWRYEHLPYIDQMRV</sequence>
<accession>A0A3S5BDD6</accession>
<feature type="region of interest" description="Disordered" evidence="1">
    <location>
        <begin position="1"/>
        <end position="31"/>
    </location>
</feature>
<dbReference type="EMBL" id="CAAALY010045444">
    <property type="protein sequence ID" value="VEL20241.1"/>
    <property type="molecule type" value="Genomic_DNA"/>
</dbReference>
<gene>
    <name evidence="2" type="ORF">PXEA_LOCUS13681</name>
</gene>
<dbReference type="AlphaFoldDB" id="A0A3S5BDD6"/>
<organism evidence="2 3">
    <name type="scientific">Protopolystoma xenopodis</name>
    <dbReference type="NCBI Taxonomy" id="117903"/>
    <lineage>
        <taxon>Eukaryota</taxon>
        <taxon>Metazoa</taxon>
        <taxon>Spiralia</taxon>
        <taxon>Lophotrochozoa</taxon>
        <taxon>Platyhelminthes</taxon>
        <taxon>Monogenea</taxon>
        <taxon>Polyopisthocotylea</taxon>
        <taxon>Polystomatidea</taxon>
        <taxon>Polystomatidae</taxon>
        <taxon>Protopolystoma</taxon>
    </lineage>
</organism>
<feature type="compositionally biased region" description="Basic and acidic residues" evidence="1">
    <location>
        <begin position="68"/>
        <end position="82"/>
    </location>
</feature>
<feature type="region of interest" description="Disordered" evidence="1">
    <location>
        <begin position="49"/>
        <end position="92"/>
    </location>
</feature>
<protein>
    <submittedName>
        <fullName evidence="2">Uncharacterized protein</fullName>
    </submittedName>
</protein>
<comment type="caution">
    <text evidence="2">The sequence shown here is derived from an EMBL/GenBank/DDBJ whole genome shotgun (WGS) entry which is preliminary data.</text>
</comment>
<dbReference type="Proteomes" id="UP000784294">
    <property type="component" value="Unassembled WGS sequence"/>
</dbReference>